<reference evidence="1" key="1">
    <citation type="submission" date="2022-10" db="EMBL/GenBank/DDBJ databases">
        <title>Culturing micro-colonial fungi from biological soil crusts in the Mojave desert and describing Neophaeococcomyces mojavensis, and introducing the new genera and species Taxawa tesnikishii.</title>
        <authorList>
            <person name="Kurbessoian T."/>
            <person name="Stajich J.E."/>
        </authorList>
    </citation>
    <scope>NUCLEOTIDE SEQUENCE</scope>
    <source>
        <strain evidence="1">JES_112</strain>
    </source>
</reference>
<sequence length="219" mass="23869">MAGNDATTSAPTTSPSSDLTSPDPSSSSDHHVEEPRRPRRPRPKHDFPETQAGKLWKAFGNPEGGPVNEIAGGTYNSAGGKPKGVTWRDALSFDSFNNPTSPAWYKQPCARDALLVGIASGGGVGGVGFILRGLKHLQRTSNYAVGAFALSSVGMFYWCQGRRQEEARGMAAAVAGMKMLHEKKAREEAAEKERLRAAEEARRKAEEEAKKNRSWWKVW</sequence>
<dbReference type="EMBL" id="JAPDRQ010000132">
    <property type="protein sequence ID" value="KAJ9654084.1"/>
    <property type="molecule type" value="Genomic_DNA"/>
</dbReference>
<gene>
    <name evidence="1" type="ORF">H2198_006823</name>
</gene>
<protein>
    <submittedName>
        <fullName evidence="1">Uncharacterized protein</fullName>
    </submittedName>
</protein>
<organism evidence="1 2">
    <name type="scientific">Neophaeococcomyces mojaviensis</name>
    <dbReference type="NCBI Taxonomy" id="3383035"/>
    <lineage>
        <taxon>Eukaryota</taxon>
        <taxon>Fungi</taxon>
        <taxon>Dikarya</taxon>
        <taxon>Ascomycota</taxon>
        <taxon>Pezizomycotina</taxon>
        <taxon>Eurotiomycetes</taxon>
        <taxon>Chaetothyriomycetidae</taxon>
        <taxon>Chaetothyriales</taxon>
        <taxon>Chaetothyriales incertae sedis</taxon>
        <taxon>Neophaeococcomyces</taxon>
    </lineage>
</organism>
<keyword evidence="2" id="KW-1185">Reference proteome</keyword>
<accession>A0ACC3A1P9</accession>
<proteinExistence type="predicted"/>
<name>A0ACC3A1P9_9EURO</name>
<evidence type="ECO:0000313" key="1">
    <source>
        <dbReference type="EMBL" id="KAJ9654084.1"/>
    </source>
</evidence>
<comment type="caution">
    <text evidence="1">The sequence shown here is derived from an EMBL/GenBank/DDBJ whole genome shotgun (WGS) entry which is preliminary data.</text>
</comment>
<evidence type="ECO:0000313" key="2">
    <source>
        <dbReference type="Proteomes" id="UP001172386"/>
    </source>
</evidence>
<dbReference type="Proteomes" id="UP001172386">
    <property type="component" value="Unassembled WGS sequence"/>
</dbReference>